<proteinExistence type="predicted"/>
<dbReference type="Pfam" id="PF12392">
    <property type="entry name" value="DUF3656"/>
    <property type="match status" value="1"/>
</dbReference>
<keyword evidence="3" id="KW-1185">Reference proteome</keyword>
<reference evidence="2" key="1">
    <citation type="submission" date="2022-06" db="EMBL/GenBank/DDBJ databases">
        <title>Akkermansia biwalacus sp. nov., an anaerobic mucin-degrading bacterium isolated from human intestine.</title>
        <authorList>
            <person name="Kobayashi Y."/>
            <person name="Inoue S."/>
            <person name="Kawahara T."/>
            <person name="Kohda N."/>
        </authorList>
    </citation>
    <scope>NUCLEOTIDE SEQUENCE</scope>
    <source>
        <strain evidence="2">WON2089</strain>
    </source>
</reference>
<dbReference type="InterPro" id="IPR051454">
    <property type="entry name" value="RNA/ubiquinone_mod_enzymes"/>
</dbReference>
<accession>A0ABN6QG54</accession>
<name>A0ABN6QG54_9BACT</name>
<organism evidence="2 3">
    <name type="scientific">Akkermansia biwaensis</name>
    <dbReference type="NCBI Taxonomy" id="2946555"/>
    <lineage>
        <taxon>Bacteria</taxon>
        <taxon>Pseudomonadati</taxon>
        <taxon>Verrucomicrobiota</taxon>
        <taxon>Verrucomicrobiia</taxon>
        <taxon>Verrucomicrobiales</taxon>
        <taxon>Akkermansiaceae</taxon>
        <taxon>Akkermansia</taxon>
    </lineage>
</organism>
<dbReference type="InterPro" id="IPR020988">
    <property type="entry name" value="Pept_U32_collagenase"/>
</dbReference>
<dbReference type="InterPro" id="IPR001539">
    <property type="entry name" value="Peptidase_U32"/>
</dbReference>
<gene>
    <name evidence="2" type="ORF">Abiwalacus_10840</name>
</gene>
<dbReference type="Pfam" id="PF01136">
    <property type="entry name" value="Peptidase_U32"/>
    <property type="match status" value="1"/>
</dbReference>
<dbReference type="EMBL" id="AP025943">
    <property type="protein sequence ID" value="BDL43510.1"/>
    <property type="molecule type" value="Genomic_DNA"/>
</dbReference>
<sequence length="834" mass="92514">MIPEDDTTLSSLRPGDVRPELLAPAGDMDCARAAVANGADAIYFGLDRFNARLRANNFTLDSLPELMRFLHAHGVKGYVTMNTLIFTSELPDALAYLGYLNAAGADGVIVQDMGLARCLTEWSRRDPAMKLELHASTQMTLTSPEGLEFASRFLDLKQAVLARELSLKEIEQCARHTDIPLEVFVHGALCVAYSGQCLTSESLGQRSANRGECAQACRMPYALIVDGRHVPLGEKRYLLSPQDLCALDRIPELVRMGVRSYKIEGRLKSPEYVAAATAAYRKALDAACAGIPVDRMVTARDRYALQMVFSRGFSTGWLDGTDHPRLTHGRHGKKRGAYAGVITACGQGWLEIRQEADIPLAPGDGFVIDAGENRDEEQGGRIWKVQRNRLFFHGKASHIDWNRVMPGQKLWKTDDPALNAELKKMREHMPEAETPIHLVCTGAAGEPLTVFCPEYGCSVQSSQPLQRAENRPLTSETLERQLGRLGGTGFRLFSCENRLEDGVMIPLSTLNQTRRALVERLQAAQAPSGETRRAPAPYSIPVMAAEQDVRETRGKLSVLCRRMDQIPAAVNSGADAVYLDFEDIRDYAAGVRAVKEAGNRVPVFLATPRIQKPSETGYFKVMERAEPDGVLIRNLGAAEHFRHSPLLRIGDFSLNAANPCSSAILKEQGNLEYLTISYDLNATQVTDLLHAAPPEWFELTIHQHMPMFHMEHCVFCTFLSDGTSYKNCGRPCEQYRVQLRDRVGHVHPLLADAGCRNTLFNGRAQTGAGFFREFRQLGLFRFRVELLDDSPAKTRRLVSRYRGLLDGSCSAARLVRELDVAEQLGTTEGTLRPK</sequence>
<protein>
    <submittedName>
        <fullName evidence="2">Peptidase U32</fullName>
    </submittedName>
</protein>
<evidence type="ECO:0000313" key="3">
    <source>
        <dbReference type="Proteomes" id="UP001062263"/>
    </source>
</evidence>
<dbReference type="Proteomes" id="UP001062263">
    <property type="component" value="Chromosome"/>
</dbReference>
<feature type="domain" description="Peptidase U32 collagenase" evidence="1">
    <location>
        <begin position="410"/>
        <end position="524"/>
    </location>
</feature>
<evidence type="ECO:0000313" key="2">
    <source>
        <dbReference type="EMBL" id="BDL43510.1"/>
    </source>
</evidence>
<evidence type="ECO:0000259" key="1">
    <source>
        <dbReference type="Pfam" id="PF12392"/>
    </source>
</evidence>
<dbReference type="PANTHER" id="PTHR30217">
    <property type="entry name" value="PEPTIDASE U32 FAMILY"/>
    <property type="match status" value="1"/>
</dbReference>
<dbReference type="PANTHER" id="PTHR30217:SF10">
    <property type="entry name" value="23S RRNA 5-HYDROXYCYTIDINE C2501 SYNTHASE"/>
    <property type="match status" value="1"/>
</dbReference>